<feature type="region of interest" description="Disordered" evidence="6">
    <location>
        <begin position="1"/>
        <end position="33"/>
    </location>
</feature>
<protein>
    <recommendedName>
        <fullName evidence="8">Endonuclease V</fullName>
    </recommendedName>
</protein>
<dbReference type="Gramene" id="KCW80755">
    <property type="protein sequence ID" value="KCW80755"/>
    <property type="gene ID" value="EUGRSUZ_C02144"/>
</dbReference>
<name>A0A059CS27_EUCGR</name>
<evidence type="ECO:0000256" key="2">
    <source>
        <dbReference type="ARBA" id="ARBA00022490"/>
    </source>
</evidence>
<dbReference type="OMA" id="NACAHTL"/>
<accession>A0A059CS27</accession>
<sequence length="270" mass="28763">MASIAIHVEEEEEEAAAASSPPPPPPPPSAQTSQWIAAQDLLRRRLIERDDFPWTLPGGGGGGGEALKYVGGGGEALKYVGGVDMSFAKDDASLACAALVVLDLATLQVVYEDFAVAPVLLGLLEKVKSSAKDICPQLIMVDGNGLLHPRGFGLACHLGVLADLPTIGIGKNLHHVDGLTLSGVKQLLEAKDNFSKDLLTLTGSSGRIWGVAMRSTWNTSKPIFVSIGHRISLQTAVKVVGMTCKYRVPEPVRQADIRSRDFLRKNGYIC</sequence>
<dbReference type="Pfam" id="PF04493">
    <property type="entry name" value="Endonuclease_5"/>
    <property type="match status" value="1"/>
</dbReference>
<dbReference type="PANTHER" id="PTHR28511:SF1">
    <property type="entry name" value="ENDONUCLEASE V"/>
    <property type="match status" value="1"/>
</dbReference>
<dbReference type="GO" id="GO:0005737">
    <property type="term" value="C:cytoplasm"/>
    <property type="evidence" value="ECO:0000318"/>
    <property type="project" value="GO_Central"/>
</dbReference>
<keyword evidence="5" id="KW-0378">Hydrolase</keyword>
<organism evidence="7">
    <name type="scientific">Eucalyptus grandis</name>
    <name type="common">Flooded gum</name>
    <dbReference type="NCBI Taxonomy" id="71139"/>
    <lineage>
        <taxon>Eukaryota</taxon>
        <taxon>Viridiplantae</taxon>
        <taxon>Streptophyta</taxon>
        <taxon>Embryophyta</taxon>
        <taxon>Tracheophyta</taxon>
        <taxon>Spermatophyta</taxon>
        <taxon>Magnoliopsida</taxon>
        <taxon>eudicotyledons</taxon>
        <taxon>Gunneridae</taxon>
        <taxon>Pentapetalae</taxon>
        <taxon>rosids</taxon>
        <taxon>malvids</taxon>
        <taxon>Myrtales</taxon>
        <taxon>Myrtaceae</taxon>
        <taxon>Myrtoideae</taxon>
        <taxon>Eucalypteae</taxon>
        <taxon>Eucalyptus</taxon>
    </lineage>
</organism>
<dbReference type="CDD" id="cd06559">
    <property type="entry name" value="Endonuclease_V"/>
    <property type="match status" value="1"/>
</dbReference>
<evidence type="ECO:0000313" key="7">
    <source>
        <dbReference type="EMBL" id="KCW80755.1"/>
    </source>
</evidence>
<dbReference type="GO" id="GO:0016891">
    <property type="term" value="F:RNA endonuclease activity producing 5'-phosphomonoesters, hydrolytic mechanism"/>
    <property type="evidence" value="ECO:0000318"/>
    <property type="project" value="GO_Central"/>
</dbReference>
<evidence type="ECO:0000256" key="3">
    <source>
        <dbReference type="ARBA" id="ARBA00022722"/>
    </source>
</evidence>
<evidence type="ECO:0000256" key="5">
    <source>
        <dbReference type="ARBA" id="ARBA00022801"/>
    </source>
</evidence>
<evidence type="ECO:0008006" key="8">
    <source>
        <dbReference type="Google" id="ProtNLM"/>
    </source>
</evidence>
<dbReference type="EMBL" id="KK198755">
    <property type="protein sequence ID" value="KCW80756.1"/>
    <property type="molecule type" value="Genomic_DNA"/>
</dbReference>
<dbReference type="eggNOG" id="KOG4417">
    <property type="taxonomic scope" value="Eukaryota"/>
</dbReference>
<keyword evidence="2" id="KW-0963">Cytoplasm</keyword>
<comment type="subcellular location">
    <subcellularLocation>
        <location evidence="1">Cytoplasm</location>
    </subcellularLocation>
</comment>
<dbReference type="PANTHER" id="PTHR28511">
    <property type="entry name" value="ENDONUCLEASE V"/>
    <property type="match status" value="1"/>
</dbReference>
<dbReference type="GO" id="GO:0003727">
    <property type="term" value="F:single-stranded RNA binding"/>
    <property type="evidence" value="ECO:0000318"/>
    <property type="project" value="GO_Central"/>
</dbReference>
<dbReference type="STRING" id="71139.A0A059CS27"/>
<keyword evidence="4" id="KW-0255">Endonuclease</keyword>
<dbReference type="GO" id="GO:0006281">
    <property type="term" value="P:DNA repair"/>
    <property type="evidence" value="ECO:0007669"/>
    <property type="project" value="InterPro"/>
</dbReference>
<dbReference type="Gramene" id="KCW80756">
    <property type="protein sequence ID" value="KCW80756"/>
    <property type="gene ID" value="EUGRSUZ_C02144"/>
</dbReference>
<dbReference type="EMBL" id="KK198755">
    <property type="protein sequence ID" value="KCW80755.1"/>
    <property type="molecule type" value="Genomic_DNA"/>
</dbReference>
<dbReference type="InterPro" id="IPR007581">
    <property type="entry name" value="Endonuclease-V"/>
</dbReference>
<dbReference type="FunCoup" id="A0A059CS27">
    <property type="interactions" value="2068"/>
</dbReference>
<feature type="compositionally biased region" description="Pro residues" evidence="6">
    <location>
        <begin position="20"/>
        <end position="29"/>
    </location>
</feature>
<proteinExistence type="predicted"/>
<keyword evidence="3" id="KW-0540">Nuclease</keyword>
<dbReference type="GO" id="GO:0005730">
    <property type="term" value="C:nucleolus"/>
    <property type="evidence" value="ECO:0000318"/>
    <property type="project" value="GO_Central"/>
</dbReference>
<evidence type="ECO:0000256" key="6">
    <source>
        <dbReference type="SAM" id="MobiDB-lite"/>
    </source>
</evidence>
<reference evidence="7" key="1">
    <citation type="submission" date="2013-07" db="EMBL/GenBank/DDBJ databases">
        <title>The genome of Eucalyptus grandis.</title>
        <authorList>
            <person name="Schmutz J."/>
            <person name="Hayes R."/>
            <person name="Myburg A."/>
            <person name="Tuskan G."/>
            <person name="Grattapaglia D."/>
            <person name="Rokhsar D.S."/>
        </authorList>
    </citation>
    <scope>NUCLEOTIDE SEQUENCE</scope>
    <source>
        <tissue evidence="7">Leaf extractions</tissue>
    </source>
</reference>
<evidence type="ECO:0000256" key="4">
    <source>
        <dbReference type="ARBA" id="ARBA00022759"/>
    </source>
</evidence>
<dbReference type="Gene3D" id="3.30.2170.10">
    <property type="entry name" value="archaeoglobus fulgidus dsm 4304 superfamily"/>
    <property type="match status" value="1"/>
</dbReference>
<dbReference type="AlphaFoldDB" id="A0A059CS27"/>
<evidence type="ECO:0000256" key="1">
    <source>
        <dbReference type="ARBA" id="ARBA00004496"/>
    </source>
</evidence>
<gene>
    <name evidence="7" type="ORF">EUGRSUZ_C02144</name>
</gene>